<comment type="similarity">
    <text evidence="2 12">Belongs to the class-I aminoacyl-tRNA synthetase family.</text>
</comment>
<evidence type="ECO:0000256" key="2">
    <source>
        <dbReference type="ARBA" id="ARBA00005594"/>
    </source>
</evidence>
<evidence type="ECO:0000259" key="13">
    <source>
        <dbReference type="SMART" id="SM00306"/>
    </source>
</evidence>
<dbReference type="GO" id="GO:0005524">
    <property type="term" value="F:ATP binding"/>
    <property type="evidence" value="ECO:0007669"/>
    <property type="project" value="UniProtKB-KW"/>
</dbReference>
<dbReference type="InterPro" id="IPR014729">
    <property type="entry name" value="Rossmann-like_a/b/a_fold"/>
</dbReference>
<dbReference type="InterPro" id="IPR001412">
    <property type="entry name" value="aa-tRNA-synth_I_CS"/>
</dbReference>
<dbReference type="InterPro" id="IPR009008">
    <property type="entry name" value="Val/Leu/Ile-tRNA-synth_edit"/>
</dbReference>
<dbReference type="FunFam" id="1.10.730.10:FF:000004">
    <property type="entry name" value="Isoleucyl-tRNA synthetase, cytoplasmic"/>
    <property type="match status" value="1"/>
</dbReference>
<evidence type="ECO:0000256" key="3">
    <source>
        <dbReference type="ARBA" id="ARBA00013165"/>
    </source>
</evidence>
<comment type="subcellular location">
    <subcellularLocation>
        <location evidence="1">Cytoplasm</location>
    </subcellularLocation>
</comment>
<evidence type="ECO:0000256" key="5">
    <source>
        <dbReference type="ARBA" id="ARBA00022598"/>
    </source>
</evidence>
<keyword evidence="7 12" id="KW-0067">ATP-binding</keyword>
<evidence type="ECO:0000256" key="1">
    <source>
        <dbReference type="ARBA" id="ARBA00004496"/>
    </source>
</evidence>
<dbReference type="InterPro" id="IPR030934">
    <property type="entry name" value="Intein_C"/>
</dbReference>
<dbReference type="Gene3D" id="3.40.50.620">
    <property type="entry name" value="HUPs"/>
    <property type="match status" value="3"/>
</dbReference>
<dbReference type="CDD" id="cd00818">
    <property type="entry name" value="IleRS_core"/>
    <property type="match status" value="1"/>
</dbReference>
<evidence type="ECO:0000256" key="11">
    <source>
        <dbReference type="ARBA" id="ARBA00048359"/>
    </source>
</evidence>
<dbReference type="EC" id="6.1.1.5" evidence="3"/>
<accession>A0A9W7ZYP2</accession>
<dbReference type="InterPro" id="IPR036844">
    <property type="entry name" value="Hint_dom_sf"/>
</dbReference>
<keyword evidence="15" id="KW-1185">Reference proteome</keyword>
<comment type="caution">
    <text evidence="14">The sequence shown here is derived from an EMBL/GenBank/DDBJ whole genome shotgun (WGS) entry which is preliminary data.</text>
</comment>
<dbReference type="NCBIfam" id="TIGR00392">
    <property type="entry name" value="ileS"/>
    <property type="match status" value="1"/>
</dbReference>
<dbReference type="InterPro" id="IPR006142">
    <property type="entry name" value="INTEIN"/>
</dbReference>
<dbReference type="PROSITE" id="PS00178">
    <property type="entry name" value="AA_TRNA_LIGASE_I"/>
    <property type="match status" value="1"/>
</dbReference>
<feature type="domain" description="Hint" evidence="13">
    <location>
        <begin position="85"/>
        <end position="181"/>
    </location>
</feature>
<dbReference type="Gene3D" id="3.90.740.10">
    <property type="entry name" value="Valyl/Leucyl/Isoleucyl-tRNA synthetase, editing domain"/>
    <property type="match status" value="1"/>
</dbReference>
<evidence type="ECO:0000256" key="10">
    <source>
        <dbReference type="ARBA" id="ARBA00032665"/>
    </source>
</evidence>
<proteinExistence type="inferred from homology"/>
<keyword evidence="8 12" id="KW-0648">Protein biosynthesis</keyword>
<dbReference type="InterPro" id="IPR009080">
    <property type="entry name" value="tRNAsynth_Ia_anticodon-bd"/>
</dbReference>
<dbReference type="FunFam" id="3.40.50.620:FF:000050">
    <property type="entry name" value="Isoleucyl-tRNA synthetase,cytoplasmic"/>
    <property type="match status" value="1"/>
</dbReference>
<dbReference type="Proteomes" id="UP001150538">
    <property type="component" value="Unassembled WGS sequence"/>
</dbReference>
<dbReference type="NCBIfam" id="TIGR01443">
    <property type="entry name" value="intein_Cterm"/>
    <property type="match status" value="1"/>
</dbReference>
<reference evidence="14" key="1">
    <citation type="submission" date="2022-07" db="EMBL/GenBank/DDBJ databases">
        <title>Phylogenomic reconstructions and comparative analyses of Kickxellomycotina fungi.</title>
        <authorList>
            <person name="Reynolds N.K."/>
            <person name="Stajich J.E."/>
            <person name="Barry K."/>
            <person name="Grigoriev I.V."/>
            <person name="Crous P."/>
            <person name="Smith M.E."/>
        </authorList>
    </citation>
    <scope>NUCLEOTIDE SEQUENCE</scope>
    <source>
        <strain evidence="14">NBRC 100468</strain>
    </source>
</reference>
<dbReference type="Pfam" id="PF00133">
    <property type="entry name" value="tRNA-synt_1"/>
    <property type="match status" value="2"/>
</dbReference>
<dbReference type="PANTHER" id="PTHR42780">
    <property type="entry name" value="SOLEUCYL-TRNA SYNTHETASE"/>
    <property type="match status" value="1"/>
</dbReference>
<evidence type="ECO:0000313" key="14">
    <source>
        <dbReference type="EMBL" id="KAJ1916022.1"/>
    </source>
</evidence>
<dbReference type="InterPro" id="IPR002301">
    <property type="entry name" value="Ile-tRNA-ligase"/>
</dbReference>
<name>A0A9W7ZYP2_9FUNG</name>
<dbReference type="PRINTS" id="PR00379">
    <property type="entry name" value="INTEIN"/>
</dbReference>
<gene>
    <name evidence="14" type="primary">ILS1</name>
    <name evidence="14" type="ORF">H4219_004011</name>
</gene>
<dbReference type="PANTHER" id="PTHR42780:SF1">
    <property type="entry name" value="ISOLEUCINE--TRNA LIGASE, CYTOPLASMIC"/>
    <property type="match status" value="1"/>
</dbReference>
<dbReference type="Pfam" id="PF19302">
    <property type="entry name" value="DUF5915"/>
    <property type="match status" value="1"/>
</dbReference>
<evidence type="ECO:0000256" key="4">
    <source>
        <dbReference type="ARBA" id="ARBA00022490"/>
    </source>
</evidence>
<evidence type="ECO:0000313" key="15">
    <source>
        <dbReference type="Proteomes" id="UP001150538"/>
    </source>
</evidence>
<dbReference type="GO" id="GO:0002161">
    <property type="term" value="F:aminoacyl-tRNA deacylase activity"/>
    <property type="evidence" value="ECO:0007669"/>
    <property type="project" value="InterPro"/>
</dbReference>
<dbReference type="Gene3D" id="1.10.730.10">
    <property type="entry name" value="Isoleucyl-tRNA Synthetase, Domain 1"/>
    <property type="match status" value="1"/>
</dbReference>
<keyword evidence="9 12" id="KW-0030">Aminoacyl-tRNA synthetase</keyword>
<dbReference type="SUPFAM" id="SSF47323">
    <property type="entry name" value="Anticodon-binding domain of a subclass of class I aminoacyl-tRNA synthetases"/>
    <property type="match status" value="1"/>
</dbReference>
<dbReference type="PROSITE" id="PS50817">
    <property type="entry name" value="INTEIN_N_TER"/>
    <property type="match status" value="1"/>
</dbReference>
<evidence type="ECO:0000256" key="8">
    <source>
        <dbReference type="ARBA" id="ARBA00022917"/>
    </source>
</evidence>
<dbReference type="EMBL" id="JANBPU010000119">
    <property type="protein sequence ID" value="KAJ1916022.1"/>
    <property type="molecule type" value="Genomic_DNA"/>
</dbReference>
<evidence type="ECO:0000256" key="7">
    <source>
        <dbReference type="ARBA" id="ARBA00022840"/>
    </source>
</evidence>
<dbReference type="GO" id="GO:0004822">
    <property type="term" value="F:isoleucine-tRNA ligase activity"/>
    <property type="evidence" value="ECO:0007669"/>
    <property type="project" value="UniProtKB-EC"/>
</dbReference>
<dbReference type="SMART" id="SM00306">
    <property type="entry name" value="HintN"/>
    <property type="match status" value="1"/>
</dbReference>
<dbReference type="InterPro" id="IPR003587">
    <property type="entry name" value="Hint_dom_N"/>
</dbReference>
<dbReference type="PROSITE" id="PS50818">
    <property type="entry name" value="INTEIN_C_TER"/>
    <property type="match status" value="1"/>
</dbReference>
<dbReference type="InterPro" id="IPR002300">
    <property type="entry name" value="aa-tRNA-synth_Ia"/>
</dbReference>
<protein>
    <recommendedName>
        <fullName evidence="3">isoleucine--tRNA ligase</fullName>
        <ecNumber evidence="3">6.1.1.5</ecNumber>
    </recommendedName>
    <alternativeName>
        <fullName evidence="10">Isoleucyl-tRNA synthetase</fullName>
    </alternativeName>
</protein>
<dbReference type="GO" id="GO:0000049">
    <property type="term" value="F:tRNA binding"/>
    <property type="evidence" value="ECO:0007669"/>
    <property type="project" value="InterPro"/>
</dbReference>
<dbReference type="InterPro" id="IPR023586">
    <property type="entry name" value="Ile-tRNA-ligase_type2"/>
</dbReference>
<dbReference type="InterPro" id="IPR033709">
    <property type="entry name" value="Anticodon_Ile_ABEc"/>
</dbReference>
<dbReference type="GO" id="GO:0005737">
    <property type="term" value="C:cytoplasm"/>
    <property type="evidence" value="ECO:0007669"/>
    <property type="project" value="UniProtKB-SubCell"/>
</dbReference>
<comment type="catalytic activity">
    <reaction evidence="11">
        <text>tRNA(Ile) + L-isoleucine + ATP = L-isoleucyl-tRNA(Ile) + AMP + diphosphate</text>
        <dbReference type="Rhea" id="RHEA:11060"/>
        <dbReference type="Rhea" id="RHEA-COMP:9666"/>
        <dbReference type="Rhea" id="RHEA-COMP:9695"/>
        <dbReference type="ChEBI" id="CHEBI:30616"/>
        <dbReference type="ChEBI" id="CHEBI:33019"/>
        <dbReference type="ChEBI" id="CHEBI:58045"/>
        <dbReference type="ChEBI" id="CHEBI:78442"/>
        <dbReference type="ChEBI" id="CHEBI:78528"/>
        <dbReference type="ChEBI" id="CHEBI:456215"/>
        <dbReference type="EC" id="6.1.1.5"/>
    </reaction>
</comment>
<dbReference type="Gene3D" id="2.170.16.10">
    <property type="entry name" value="Hedgehog/Intein (Hint) domain"/>
    <property type="match status" value="2"/>
</dbReference>
<evidence type="ECO:0000256" key="12">
    <source>
        <dbReference type="RuleBase" id="RU363035"/>
    </source>
</evidence>
<sequence length="1485" mass="169180">MSGTPEGQFSFPKEEEKVLEFWRDIDAFRTSIELSKGRKPFSFYDGPPFATGLPHYGHLLAGTIKDIITRFAHNTGHYVERRFGWDCVAEGTPVGTSRGYALPIEYAGITNTQILSYNSQMKGSVFASSDMWFDQKVRECVELTLEDGRKIVCTPDHKIRTNVGWMTAGEIPLLDKSVRIVTGIDLPAHGTEFITDDSECEWSLSAGDVTTFCWNNVEERVKTSAFASLVGLMHTDKTSIVYNDQEAASSAQLFFDHQFDVMQATEAFYEVTGTMAECSFSEKTGQYVVEVPESFIAIYNSVMLMSKNDASGFPEFVLSKDCPVGVVREFLGGLFGGNGLAPALVETNKLNGPQFQRSAADSTEPLFAQVTALLERTGVTGSTTSQDAVTINASSVTEFASKIGYRYSVTKQAILSAATAYFRMNDSSVNALEWLKSVGADKLFSEKSLPKSHVPTFSLMVSNRAPVGQKQVYDVRVPANSSFFANGLAMHNCHGLPVEYEIDKSLGIQGKEDVYKMGIDKYNAECRSIVMRYATEWRSTVERLGRWIDFDNDYKTLNTPFMESEWWAFKTLYEKGQVYRGVRVMPYSTGCATPLSNFEASQNYKDVNDPSLTVMFPLVSDPEVNILAWTTTPWTLPSNLALCVHPNFEYIKIKDEESGKIFILLEKRLDSLYKNPKKAKFKKLATIPAADLVGLEYVPMFDYYVPEFKGKAWKIVSDEYVSDEDGTGIVQQAPAFGEDDFRVCTNFGIIAGDQPPPCPVDDNGCLQAPVSDFLGMYVKDADKKIMKHIRDAGRMAREGNIMHSYPFCWRSDTPLLYRTVPSWFIRVKEITERLLKNNSETYWVPGHVKEKRFSNWLANARDWNVSRNRFWGTPIPLWVSDDFEEIVCVGSIKQLEELTGETDITDIHRDKIDHLTIPSKTGRGVLRRVEEVFDCWFESGSMPYAQKHYPFENKEEFEATFPANFISEGIDQCRGWFYTLLVLSTHLFDKPAWKNLISSGLVLAADGKKMSKRLKNYPDPNLVIEKYGADALRLYLINSPVVRAETLKFKEEGVKDIVSRVFLPWYNSLRFFTTQVQMYKLETGKDFMYHHDAPKSENVMDRWILASTQTLIRFVREEMNAYRLYTVVPRLILMIDELTNWYLRFNRKRLKGEDGPEETEKGLNTLFEVLFTMARIMAPFTPFLTENMYQTLKKFLRKDTFEGDSRSIHFIPYPDEREEYFDEDIERAVARMQTVINLGRYVREKNTLSLKMPLRELVVIHSDPQYLKDVESLSERIKDELNIRKLTLTSNENFYGVKYIAKPDYRVLGQKLRKDLATVRKGLLTISSDAIKQAFIDKSLIVNGITVDAADINIVRDFDPESLDTSLVEQKYDSGNDGGVLVLLSTAEDQALIEEKLAREVINRIQKLRKKFGMQPMDSVLYYYKLLEDKNDQLAKIFESQSEFLVTMLKQEINAVTSDDQIAKANGEEQEVNGSRFHLYFSPPN</sequence>
<keyword evidence="5 12" id="KW-0436">Ligase</keyword>
<dbReference type="GO" id="GO:0006428">
    <property type="term" value="P:isoleucyl-tRNA aminoacylation"/>
    <property type="evidence" value="ECO:0007669"/>
    <property type="project" value="InterPro"/>
</dbReference>
<dbReference type="InterPro" id="IPR006141">
    <property type="entry name" value="Intein_N"/>
</dbReference>
<evidence type="ECO:0000256" key="6">
    <source>
        <dbReference type="ARBA" id="ARBA00022741"/>
    </source>
</evidence>
<dbReference type="SUPFAM" id="SSF50677">
    <property type="entry name" value="ValRS/IleRS/LeuRS editing domain"/>
    <property type="match status" value="1"/>
</dbReference>
<dbReference type="GO" id="GO:0016539">
    <property type="term" value="P:intein-mediated protein splicing"/>
    <property type="evidence" value="ECO:0007669"/>
    <property type="project" value="InterPro"/>
</dbReference>
<dbReference type="Pfam" id="PF08264">
    <property type="entry name" value="Anticodon_1"/>
    <property type="match status" value="1"/>
</dbReference>
<dbReference type="SUPFAM" id="SSF51294">
    <property type="entry name" value="Hedgehog/intein (Hint) domain"/>
    <property type="match status" value="1"/>
</dbReference>
<evidence type="ECO:0000256" key="9">
    <source>
        <dbReference type="ARBA" id="ARBA00023146"/>
    </source>
</evidence>
<keyword evidence="4" id="KW-0963">Cytoplasm</keyword>
<organism evidence="14 15">
    <name type="scientific">Mycoemilia scoparia</name>
    <dbReference type="NCBI Taxonomy" id="417184"/>
    <lineage>
        <taxon>Eukaryota</taxon>
        <taxon>Fungi</taxon>
        <taxon>Fungi incertae sedis</taxon>
        <taxon>Zoopagomycota</taxon>
        <taxon>Kickxellomycotina</taxon>
        <taxon>Kickxellomycetes</taxon>
        <taxon>Kickxellales</taxon>
        <taxon>Kickxellaceae</taxon>
        <taxon>Mycoemilia</taxon>
    </lineage>
</organism>
<dbReference type="CDD" id="cd07961">
    <property type="entry name" value="Anticodon_Ia_Ile_ABEc"/>
    <property type="match status" value="1"/>
</dbReference>
<dbReference type="InterPro" id="IPR013155">
    <property type="entry name" value="M/V/L/I-tRNA-synth_anticd-bd"/>
</dbReference>
<keyword evidence="6 12" id="KW-0547">Nucleotide-binding</keyword>
<dbReference type="OrthoDB" id="1706657at2759"/>
<dbReference type="SUPFAM" id="SSF52374">
    <property type="entry name" value="Nucleotidylyl transferase"/>
    <property type="match status" value="2"/>
</dbReference>